<sequence>DFENEGRNSERVRSEFEKERSFNDKVYVPKVFWDQTSKRVLTAEWIDGIKITDREGLQRYGFTFNDVMKTVIDIFAFQIFVSGFVHADPHPGNVLVRPHPSKSNKHYQV</sequence>
<name>A0ACA9QVB7_9GLOM</name>
<feature type="non-terminal residue" evidence="1">
    <location>
        <position position="109"/>
    </location>
</feature>
<dbReference type="EMBL" id="CAJVPU010053870">
    <property type="protein sequence ID" value="CAG8765902.1"/>
    <property type="molecule type" value="Genomic_DNA"/>
</dbReference>
<keyword evidence="2" id="KW-1185">Reference proteome</keyword>
<gene>
    <name evidence="1" type="ORF">DHETER_LOCUS15556</name>
</gene>
<reference evidence="1" key="1">
    <citation type="submission" date="2021-06" db="EMBL/GenBank/DDBJ databases">
        <authorList>
            <person name="Kallberg Y."/>
            <person name="Tangrot J."/>
            <person name="Rosling A."/>
        </authorList>
    </citation>
    <scope>NUCLEOTIDE SEQUENCE</scope>
    <source>
        <strain evidence="1">IL203A</strain>
    </source>
</reference>
<organism evidence="1 2">
    <name type="scientific">Dentiscutata heterogama</name>
    <dbReference type="NCBI Taxonomy" id="1316150"/>
    <lineage>
        <taxon>Eukaryota</taxon>
        <taxon>Fungi</taxon>
        <taxon>Fungi incertae sedis</taxon>
        <taxon>Mucoromycota</taxon>
        <taxon>Glomeromycotina</taxon>
        <taxon>Glomeromycetes</taxon>
        <taxon>Diversisporales</taxon>
        <taxon>Gigasporaceae</taxon>
        <taxon>Dentiscutata</taxon>
    </lineage>
</organism>
<proteinExistence type="predicted"/>
<comment type="caution">
    <text evidence="1">The sequence shown here is derived from an EMBL/GenBank/DDBJ whole genome shotgun (WGS) entry which is preliminary data.</text>
</comment>
<dbReference type="Proteomes" id="UP000789702">
    <property type="component" value="Unassembled WGS sequence"/>
</dbReference>
<evidence type="ECO:0000313" key="2">
    <source>
        <dbReference type="Proteomes" id="UP000789702"/>
    </source>
</evidence>
<protein>
    <submittedName>
        <fullName evidence="1">4172_t:CDS:1</fullName>
    </submittedName>
</protein>
<accession>A0ACA9QVB7</accession>
<feature type="non-terminal residue" evidence="1">
    <location>
        <position position="1"/>
    </location>
</feature>
<evidence type="ECO:0000313" key="1">
    <source>
        <dbReference type="EMBL" id="CAG8765902.1"/>
    </source>
</evidence>